<dbReference type="AlphaFoldDB" id="A0A8J5GXJ2"/>
<dbReference type="EMBL" id="JACMSC010000008">
    <property type="protein sequence ID" value="KAG6511906.1"/>
    <property type="molecule type" value="Genomic_DNA"/>
</dbReference>
<dbReference type="Proteomes" id="UP000734854">
    <property type="component" value="Unassembled WGS sequence"/>
</dbReference>
<feature type="compositionally biased region" description="Acidic residues" evidence="1">
    <location>
        <begin position="112"/>
        <end position="135"/>
    </location>
</feature>
<name>A0A8J5GXJ2_ZINOF</name>
<feature type="region of interest" description="Disordered" evidence="1">
    <location>
        <begin position="108"/>
        <end position="212"/>
    </location>
</feature>
<keyword evidence="3" id="KW-1185">Reference proteome</keyword>
<evidence type="ECO:0000313" key="3">
    <source>
        <dbReference type="Proteomes" id="UP000734854"/>
    </source>
</evidence>
<feature type="compositionally biased region" description="Basic and acidic residues" evidence="1">
    <location>
        <begin position="147"/>
        <end position="158"/>
    </location>
</feature>
<comment type="caution">
    <text evidence="2">The sequence shown here is derived from an EMBL/GenBank/DDBJ whole genome shotgun (WGS) entry which is preliminary data.</text>
</comment>
<gene>
    <name evidence="2" type="ORF">ZIOFF_029985</name>
</gene>
<evidence type="ECO:0000256" key="1">
    <source>
        <dbReference type="SAM" id="MobiDB-lite"/>
    </source>
</evidence>
<accession>A0A8J5GXJ2</accession>
<reference evidence="2 3" key="1">
    <citation type="submission" date="2020-08" db="EMBL/GenBank/DDBJ databases">
        <title>Plant Genome Project.</title>
        <authorList>
            <person name="Zhang R.-G."/>
        </authorList>
    </citation>
    <scope>NUCLEOTIDE SEQUENCE [LARGE SCALE GENOMIC DNA]</scope>
    <source>
        <tissue evidence="2">Rhizome</tissue>
    </source>
</reference>
<sequence>MLAHPPSPNPTTSTHTTTNEFTMNIAVQLGRKKGGFSAEFCRTDRRHAITLANPVNWFVIRWRNRPWRNGDLEWLVYLSRGRCTVGEHVGCGGDDVDGEADEECADGRVDGAEEGEDDGEEPDGDDDGEAGESAEADAGGGVDPDDLLPHEVERRAGEAEGDELVDQHQDHRRVPPPRLRQQGERVGVRQQLVAERPVHRRRRRKRQREHIQRRQQVDVLELLGLPHRVHYLPAPIDVSRFEVKK</sequence>
<organism evidence="2 3">
    <name type="scientific">Zingiber officinale</name>
    <name type="common">Ginger</name>
    <name type="synonym">Amomum zingiber</name>
    <dbReference type="NCBI Taxonomy" id="94328"/>
    <lineage>
        <taxon>Eukaryota</taxon>
        <taxon>Viridiplantae</taxon>
        <taxon>Streptophyta</taxon>
        <taxon>Embryophyta</taxon>
        <taxon>Tracheophyta</taxon>
        <taxon>Spermatophyta</taxon>
        <taxon>Magnoliopsida</taxon>
        <taxon>Liliopsida</taxon>
        <taxon>Zingiberales</taxon>
        <taxon>Zingiberaceae</taxon>
        <taxon>Zingiber</taxon>
    </lineage>
</organism>
<proteinExistence type="predicted"/>
<feature type="compositionally biased region" description="Basic residues" evidence="1">
    <location>
        <begin position="198"/>
        <end position="208"/>
    </location>
</feature>
<protein>
    <submittedName>
        <fullName evidence="2">Uncharacterized protein</fullName>
    </submittedName>
</protein>
<evidence type="ECO:0000313" key="2">
    <source>
        <dbReference type="EMBL" id="KAG6511906.1"/>
    </source>
</evidence>